<proteinExistence type="inferred from homology"/>
<comment type="similarity">
    <text evidence="3">Belongs to the MEIOB family.</text>
</comment>
<sequence length="410" mass="45526">MSTGVRKLAIGALSPDVNNSLVIGVIIAKQGLRTFISKKDGEERGVWNFTLRDSPVDTINVTFWGSAEGASRTSEIFNIGDVGTVSEFRILSEIYGYLAINRPSLQLSPFQLQLQENSCSIAMYDGEDANGIRRLMSIPTKPPGDFLRLSDVLSYGQALKGDFVNLLVAVRNVGYVRAVKSRKDSRDISCRDILVMDQSHLEFQITLWTNEVIKRASYWRPQRTVIFFADVRLEYSEFRQSVVAVITSRTVITENPSTIEAQSLREYAENVPLQPIAVLDHLSQSVSEPFAINTLMTTAQITEKAWSSNDNSDNRFTALLYAVITSLDIDGCAENSISYKCSVCSQFLEGSDKCLNAGCLISTKGQFTLSTPIYDLKVNLTDHRGTLFNCRILSPVADEILNCPVFIVPL</sequence>
<dbReference type="EMBL" id="JARGDH010000003">
    <property type="protein sequence ID" value="KAL0272009.1"/>
    <property type="molecule type" value="Genomic_DNA"/>
</dbReference>
<dbReference type="Gene3D" id="2.40.50.140">
    <property type="entry name" value="Nucleic acid-binding proteins"/>
    <property type="match status" value="2"/>
</dbReference>
<name>A0AAW2HQ37_9NEOP</name>
<dbReference type="InterPro" id="IPR031657">
    <property type="entry name" value="REPA_OB_2"/>
</dbReference>
<dbReference type="GO" id="GO:0008310">
    <property type="term" value="F:single-stranded DNA 3'-5' DNA exonuclease activity"/>
    <property type="evidence" value="ECO:0007669"/>
    <property type="project" value="TreeGrafter"/>
</dbReference>
<evidence type="ECO:0000313" key="6">
    <source>
        <dbReference type="EMBL" id="KAL0272009.1"/>
    </source>
</evidence>
<evidence type="ECO:0000256" key="2">
    <source>
        <dbReference type="ARBA" id="ARBA00023254"/>
    </source>
</evidence>
<accession>A0AAW2HQ37</accession>
<feature type="domain" description="MEIOB-like N-terminal" evidence="5">
    <location>
        <begin position="4"/>
        <end position="141"/>
    </location>
</feature>
<dbReference type="PANTHER" id="PTHR21166:SF2">
    <property type="entry name" value="CELL DIVISION CONTROL PROTEIN 24 OB DOMAIN-CONTAINING PROTEIN-RELATED"/>
    <property type="match status" value="1"/>
</dbReference>
<evidence type="ECO:0000256" key="1">
    <source>
        <dbReference type="ARBA" id="ARBA00023125"/>
    </source>
</evidence>
<dbReference type="PANTHER" id="PTHR21166">
    <property type="entry name" value="CELL DIVISION CONTROL PROTEIN 24 OB DOMAIN-CONTAINING PROTEIN-RELATED"/>
    <property type="match status" value="1"/>
</dbReference>
<evidence type="ECO:0000259" key="4">
    <source>
        <dbReference type="Pfam" id="PF16900"/>
    </source>
</evidence>
<dbReference type="GO" id="GO:0000712">
    <property type="term" value="P:resolution of meiotic recombination intermediates"/>
    <property type="evidence" value="ECO:0007669"/>
    <property type="project" value="TreeGrafter"/>
</dbReference>
<dbReference type="SUPFAM" id="SSF50249">
    <property type="entry name" value="Nucleic acid-binding proteins"/>
    <property type="match status" value="2"/>
</dbReference>
<protein>
    <recommendedName>
        <fullName evidence="7">Meiosis-specific with OB domain-containing protein</fullName>
    </recommendedName>
</protein>
<organism evidence="6">
    <name type="scientific">Menopon gallinae</name>
    <name type="common">poultry shaft louse</name>
    <dbReference type="NCBI Taxonomy" id="328185"/>
    <lineage>
        <taxon>Eukaryota</taxon>
        <taxon>Metazoa</taxon>
        <taxon>Ecdysozoa</taxon>
        <taxon>Arthropoda</taxon>
        <taxon>Hexapoda</taxon>
        <taxon>Insecta</taxon>
        <taxon>Pterygota</taxon>
        <taxon>Neoptera</taxon>
        <taxon>Paraneoptera</taxon>
        <taxon>Psocodea</taxon>
        <taxon>Troctomorpha</taxon>
        <taxon>Phthiraptera</taxon>
        <taxon>Amblycera</taxon>
        <taxon>Menoponidae</taxon>
        <taxon>Menopon</taxon>
    </lineage>
</organism>
<dbReference type="InterPro" id="IPR056880">
    <property type="entry name" value="OB_MEIOB_N"/>
</dbReference>
<dbReference type="InterPro" id="IPR052469">
    <property type="entry name" value="MEIOB"/>
</dbReference>
<dbReference type="GO" id="GO:0003697">
    <property type="term" value="F:single-stranded DNA binding"/>
    <property type="evidence" value="ECO:0007669"/>
    <property type="project" value="TreeGrafter"/>
</dbReference>
<evidence type="ECO:0000256" key="3">
    <source>
        <dbReference type="ARBA" id="ARBA00038329"/>
    </source>
</evidence>
<evidence type="ECO:0000259" key="5">
    <source>
        <dbReference type="Pfam" id="PF24903"/>
    </source>
</evidence>
<keyword evidence="2" id="KW-0469">Meiosis</keyword>
<dbReference type="Pfam" id="PF24903">
    <property type="entry name" value="OB_MEIOB_N"/>
    <property type="match status" value="1"/>
</dbReference>
<dbReference type="AlphaFoldDB" id="A0AAW2HQ37"/>
<dbReference type="InterPro" id="IPR012340">
    <property type="entry name" value="NA-bd_OB-fold"/>
</dbReference>
<evidence type="ECO:0008006" key="7">
    <source>
        <dbReference type="Google" id="ProtNLM"/>
    </source>
</evidence>
<reference evidence="6" key="1">
    <citation type="journal article" date="2024" name="Gigascience">
        <title>Chromosome-level genome of the poultry shaft louse Menopon gallinae provides insight into the host-switching and adaptive evolution of parasitic lice.</title>
        <authorList>
            <person name="Xu Y."/>
            <person name="Ma L."/>
            <person name="Liu S."/>
            <person name="Liang Y."/>
            <person name="Liu Q."/>
            <person name="He Z."/>
            <person name="Tian L."/>
            <person name="Duan Y."/>
            <person name="Cai W."/>
            <person name="Li H."/>
            <person name="Song F."/>
        </authorList>
    </citation>
    <scope>NUCLEOTIDE SEQUENCE</scope>
    <source>
        <strain evidence="6">Cailab_2023a</strain>
    </source>
</reference>
<feature type="domain" description="Replication protein A OB" evidence="4">
    <location>
        <begin position="160"/>
        <end position="252"/>
    </location>
</feature>
<gene>
    <name evidence="6" type="ORF">PYX00_005147</name>
</gene>
<dbReference type="Pfam" id="PF16900">
    <property type="entry name" value="REPA_OB_2"/>
    <property type="match status" value="1"/>
</dbReference>
<keyword evidence="1" id="KW-0238">DNA-binding</keyword>
<comment type="caution">
    <text evidence="6">The sequence shown here is derived from an EMBL/GenBank/DDBJ whole genome shotgun (WGS) entry which is preliminary data.</text>
</comment>